<evidence type="ECO:0000256" key="1">
    <source>
        <dbReference type="SAM" id="MobiDB-lite"/>
    </source>
</evidence>
<comment type="caution">
    <text evidence="3">The sequence shown here is derived from an EMBL/GenBank/DDBJ whole genome shotgun (WGS) entry which is preliminary data.</text>
</comment>
<feature type="domain" description="eCIS core" evidence="2">
    <location>
        <begin position="211"/>
        <end position="286"/>
    </location>
</feature>
<gene>
    <name evidence="3" type="ORF">SGQ83_05580</name>
</gene>
<evidence type="ECO:0000313" key="4">
    <source>
        <dbReference type="Proteomes" id="UP001273350"/>
    </source>
</evidence>
<dbReference type="Pfam" id="PF13699">
    <property type="entry name" value="eCIS_core"/>
    <property type="match status" value="1"/>
</dbReference>
<feature type="compositionally biased region" description="Polar residues" evidence="1">
    <location>
        <begin position="65"/>
        <end position="77"/>
    </location>
</feature>
<feature type="region of interest" description="Disordered" evidence="1">
    <location>
        <begin position="49"/>
        <end position="213"/>
    </location>
</feature>
<dbReference type="RefSeq" id="WP_230004671.1">
    <property type="nucleotide sequence ID" value="NZ_CP087134.1"/>
</dbReference>
<dbReference type="InterPro" id="IPR025295">
    <property type="entry name" value="eCIS_core_dom"/>
</dbReference>
<sequence>MRAFEKRKKDNPSNTTFFSSKIQKKLKTGSVGDQFEVEADHVADKVVNKSSADSGLLQSKEEVQQKSVSETISSVQSKEMKEEPAQKKAEEKEEPVQKKAEEKEEPVQKKAEEKEEPVQKKAEEKEEPVQKKAEEKEEPVQKKAEEKEEPVQKKAEEKEEPVQKKTEEKEEPVQKKAEEKEEPVQKKAEEKEEKKPKSHVENNLKKGGGNPLGREIRLEMENAFGVDFSAIRIHTDENAVTMCQEMGAQAFTNGVNIYFNKGKYNPNSGEGKKLLAHELTHTIQQGVTGKKKK</sequence>
<accession>A0ABU4R883</accession>
<protein>
    <submittedName>
        <fullName evidence="3">DUF4157 domain-containing protein</fullName>
    </submittedName>
</protein>
<dbReference type="EMBL" id="JAWXVI010000003">
    <property type="protein sequence ID" value="MDX6188810.1"/>
    <property type="molecule type" value="Genomic_DNA"/>
</dbReference>
<proteinExistence type="predicted"/>
<name>A0ABU4R883_9FLAO</name>
<feature type="compositionally biased region" description="Basic and acidic residues" evidence="1">
    <location>
        <begin position="78"/>
        <end position="204"/>
    </location>
</feature>
<organism evidence="3 4">
    <name type="scientific">Flavobacterium cupriresistens</name>
    <dbReference type="NCBI Taxonomy" id="2893885"/>
    <lineage>
        <taxon>Bacteria</taxon>
        <taxon>Pseudomonadati</taxon>
        <taxon>Bacteroidota</taxon>
        <taxon>Flavobacteriia</taxon>
        <taxon>Flavobacteriales</taxon>
        <taxon>Flavobacteriaceae</taxon>
        <taxon>Flavobacterium</taxon>
    </lineage>
</organism>
<dbReference type="Proteomes" id="UP001273350">
    <property type="component" value="Unassembled WGS sequence"/>
</dbReference>
<evidence type="ECO:0000259" key="2">
    <source>
        <dbReference type="Pfam" id="PF13699"/>
    </source>
</evidence>
<evidence type="ECO:0000313" key="3">
    <source>
        <dbReference type="EMBL" id="MDX6188810.1"/>
    </source>
</evidence>
<reference evidence="3 4" key="1">
    <citation type="submission" date="2023-11" db="EMBL/GenBank/DDBJ databases">
        <title>Unpublished Manusciprt.</title>
        <authorList>
            <person name="Saticioglu I.B."/>
            <person name="Ay H."/>
            <person name="Ajmi N."/>
            <person name="Altun S."/>
            <person name="Duman M."/>
        </authorList>
    </citation>
    <scope>NUCLEOTIDE SEQUENCE [LARGE SCALE GENOMIC DNA]</scope>
    <source>
        <strain evidence="3 4">Fl-318</strain>
    </source>
</reference>
<keyword evidence="4" id="KW-1185">Reference proteome</keyword>